<sequence>MIASITGQVEHVGLTTAVVAVGGFGVQVQATPETLSGLRIGGEVRLDTAYVARKDESPLLFGFRSPAEREVFEIMLGVSGVGPRTALAVLSVLGPDAVHRAIAQGDAKAFTTVPGIGPKGARRIVLELADKLIVPDRPAQPPAAVPMEPWREQVLEALVGLGWNERDAARGIADALSGREELAASGDVPAILRTVLGWLGAAKAGPRVPAERGA</sequence>
<comment type="function">
    <text evidence="6">The RuvA-RuvB-RuvC complex processes Holliday junction (HJ) DNA during genetic recombination and DNA repair, while the RuvA-RuvB complex plays an important role in the rescue of blocked DNA replication forks via replication fork reversal (RFR). RuvA specifically binds to HJ cruciform DNA, conferring on it an open structure. The RuvB hexamer acts as an ATP-dependent pump, pulling dsDNA into and through the RuvAB complex. HJ branch migration allows RuvC to scan DNA until it finds its consensus sequence, where it cleaves and resolves the cruciform DNA.</text>
</comment>
<evidence type="ECO:0000256" key="5">
    <source>
        <dbReference type="ARBA" id="ARBA00023204"/>
    </source>
</evidence>
<proteinExistence type="inferred from homology"/>
<accession>A0A4R5YE08</accession>
<comment type="similarity">
    <text evidence="6">Belongs to the RuvA family.</text>
</comment>
<dbReference type="SUPFAM" id="SSF46929">
    <property type="entry name" value="DNA helicase RuvA subunit, C-terminal domain"/>
    <property type="match status" value="1"/>
</dbReference>
<dbReference type="GO" id="GO:0009379">
    <property type="term" value="C:Holliday junction helicase complex"/>
    <property type="evidence" value="ECO:0007669"/>
    <property type="project" value="InterPro"/>
</dbReference>
<dbReference type="Proteomes" id="UP000295163">
    <property type="component" value="Unassembled WGS sequence"/>
</dbReference>
<dbReference type="GO" id="GO:0006281">
    <property type="term" value="P:DNA repair"/>
    <property type="evidence" value="ECO:0007669"/>
    <property type="project" value="UniProtKB-UniRule"/>
</dbReference>
<dbReference type="SUPFAM" id="SSF50249">
    <property type="entry name" value="Nucleic acid-binding proteins"/>
    <property type="match status" value="1"/>
</dbReference>
<dbReference type="Pfam" id="PF01330">
    <property type="entry name" value="RuvA_N"/>
    <property type="match status" value="1"/>
</dbReference>
<dbReference type="InterPro" id="IPR000085">
    <property type="entry name" value="RuvA"/>
</dbReference>
<comment type="caution">
    <text evidence="8">The sequence shown here is derived from an EMBL/GenBank/DDBJ whole genome shotgun (WGS) entry which is preliminary data.</text>
</comment>
<dbReference type="Gene3D" id="1.10.8.10">
    <property type="entry name" value="DNA helicase RuvA subunit, C-terminal domain"/>
    <property type="match status" value="1"/>
</dbReference>
<evidence type="ECO:0000256" key="4">
    <source>
        <dbReference type="ARBA" id="ARBA00023172"/>
    </source>
</evidence>
<evidence type="ECO:0000256" key="3">
    <source>
        <dbReference type="ARBA" id="ARBA00023125"/>
    </source>
</evidence>
<dbReference type="RefSeq" id="WP_133410237.1">
    <property type="nucleotide sequence ID" value="NZ_SMZT01000003.1"/>
</dbReference>
<dbReference type="InterPro" id="IPR036267">
    <property type="entry name" value="RuvA_C_sf"/>
</dbReference>
<dbReference type="GO" id="GO:0005737">
    <property type="term" value="C:cytoplasm"/>
    <property type="evidence" value="ECO:0007669"/>
    <property type="project" value="UniProtKB-SubCell"/>
</dbReference>
<dbReference type="NCBIfam" id="TIGR00084">
    <property type="entry name" value="ruvA"/>
    <property type="match status" value="1"/>
</dbReference>
<dbReference type="InterPro" id="IPR003583">
    <property type="entry name" value="Hlx-hairpin-Hlx_DNA-bd_motif"/>
</dbReference>
<name>A0A4R5YE08_KOCRO</name>
<dbReference type="AlphaFoldDB" id="A0A4R5YE08"/>
<dbReference type="HAMAP" id="MF_00031">
    <property type="entry name" value="DNA_HJ_migration_RuvA"/>
    <property type="match status" value="1"/>
</dbReference>
<evidence type="ECO:0000313" key="8">
    <source>
        <dbReference type="EMBL" id="TDL42974.1"/>
    </source>
</evidence>
<keyword evidence="3 6" id="KW-0238">DNA-binding</keyword>
<dbReference type="SUPFAM" id="SSF47781">
    <property type="entry name" value="RuvA domain 2-like"/>
    <property type="match status" value="1"/>
</dbReference>
<dbReference type="GeneID" id="64347576"/>
<comment type="caution">
    <text evidence="6">Lacks conserved residue(s) required for the propagation of feature annotation.</text>
</comment>
<feature type="domain" description="Helix-hairpin-helix DNA-binding motif class 1" evidence="7">
    <location>
        <begin position="73"/>
        <end position="92"/>
    </location>
</feature>
<organism evidence="8 9">
    <name type="scientific">Kocuria rosea</name>
    <name type="common">Deinococcus erythromyxa</name>
    <name type="synonym">Micrococcus rubens</name>
    <dbReference type="NCBI Taxonomy" id="1275"/>
    <lineage>
        <taxon>Bacteria</taxon>
        <taxon>Bacillati</taxon>
        <taxon>Actinomycetota</taxon>
        <taxon>Actinomycetes</taxon>
        <taxon>Micrococcales</taxon>
        <taxon>Micrococcaceae</taxon>
        <taxon>Kocuria</taxon>
    </lineage>
</organism>
<gene>
    <name evidence="6 8" type="primary">ruvA</name>
    <name evidence="8" type="ORF">E2R59_09120</name>
</gene>
<dbReference type="GO" id="GO:0009378">
    <property type="term" value="F:four-way junction helicase activity"/>
    <property type="evidence" value="ECO:0007669"/>
    <property type="project" value="InterPro"/>
</dbReference>
<feature type="domain" description="Helix-hairpin-helix DNA-binding motif class 1" evidence="7">
    <location>
        <begin position="108"/>
        <end position="127"/>
    </location>
</feature>
<reference evidence="8 9" key="1">
    <citation type="submission" date="2019-03" db="EMBL/GenBank/DDBJ databases">
        <title>Genome Sequencing and Assembly of Various Microbes Isolated from Partially Reclaimed Soil and Acid Mine Drainage (AMD) Site.</title>
        <authorList>
            <person name="Steinbock B."/>
            <person name="Bechtold R."/>
            <person name="Sevigny J.L."/>
            <person name="Thomas D."/>
            <person name="Cuthill L.R."/>
            <person name="Aveiro Johannsen E.J."/>
            <person name="Thomas K."/>
            <person name="Ghosh A."/>
        </authorList>
    </citation>
    <scope>NUCLEOTIDE SEQUENCE [LARGE SCALE GENOMIC DNA]</scope>
    <source>
        <strain evidence="8 9">S-A3</strain>
    </source>
</reference>
<evidence type="ECO:0000256" key="1">
    <source>
        <dbReference type="ARBA" id="ARBA00022490"/>
    </source>
</evidence>
<dbReference type="Pfam" id="PF14520">
    <property type="entry name" value="HHH_5"/>
    <property type="match status" value="1"/>
</dbReference>
<comment type="subunit">
    <text evidence="6">Homotetramer. Forms an RuvA(8)-RuvB(12)-Holliday junction (HJ) complex. HJ DNA is sandwiched between 2 RuvA tetramers; dsDNA enters through RuvA and exits via RuvB. An RuvB hexamer assembles on each DNA strand where it exits the tetramer. Each RuvB hexamer is contacted by two RuvA subunits (via domain III) on 2 adjacent RuvB subunits; this complex drives branch migration. In the full resolvosome a probable DNA-RuvA(4)-RuvB(12)-RuvC(2) complex forms which resolves the HJ.</text>
</comment>
<dbReference type="EMBL" id="SMZT01000003">
    <property type="protein sequence ID" value="TDL42974.1"/>
    <property type="molecule type" value="Genomic_DNA"/>
</dbReference>
<protein>
    <recommendedName>
        <fullName evidence="6">Holliday junction branch migration complex subunit RuvA</fullName>
    </recommendedName>
</protein>
<dbReference type="Gene3D" id="2.40.50.140">
    <property type="entry name" value="Nucleic acid-binding proteins"/>
    <property type="match status" value="1"/>
</dbReference>
<keyword evidence="2 6" id="KW-0227">DNA damage</keyword>
<feature type="region of interest" description="Domain I" evidence="6">
    <location>
        <begin position="1"/>
        <end position="64"/>
    </location>
</feature>
<evidence type="ECO:0000256" key="6">
    <source>
        <dbReference type="HAMAP-Rule" id="MF_00031"/>
    </source>
</evidence>
<dbReference type="CDD" id="cd14332">
    <property type="entry name" value="UBA_RuvA_C"/>
    <property type="match status" value="1"/>
</dbReference>
<keyword evidence="4 6" id="KW-0233">DNA recombination</keyword>
<dbReference type="Gene3D" id="1.10.150.20">
    <property type="entry name" value="5' to 3' exonuclease, C-terminal subdomain"/>
    <property type="match status" value="1"/>
</dbReference>
<keyword evidence="1 6" id="KW-0963">Cytoplasm</keyword>
<evidence type="ECO:0000259" key="7">
    <source>
        <dbReference type="SMART" id="SM00278"/>
    </source>
</evidence>
<dbReference type="GO" id="GO:0000400">
    <property type="term" value="F:four-way junction DNA binding"/>
    <property type="evidence" value="ECO:0007669"/>
    <property type="project" value="UniProtKB-UniRule"/>
</dbReference>
<dbReference type="Pfam" id="PF07499">
    <property type="entry name" value="RuvA_C"/>
    <property type="match status" value="1"/>
</dbReference>
<comment type="subcellular location">
    <subcellularLocation>
        <location evidence="6">Cytoplasm</location>
    </subcellularLocation>
</comment>
<dbReference type="GO" id="GO:0005524">
    <property type="term" value="F:ATP binding"/>
    <property type="evidence" value="ECO:0007669"/>
    <property type="project" value="InterPro"/>
</dbReference>
<dbReference type="GO" id="GO:0006310">
    <property type="term" value="P:DNA recombination"/>
    <property type="evidence" value="ECO:0007669"/>
    <property type="project" value="UniProtKB-UniRule"/>
</dbReference>
<feature type="region of interest" description="Domain III" evidence="6">
    <location>
        <begin position="144"/>
        <end position="214"/>
    </location>
</feature>
<dbReference type="GO" id="GO:0048476">
    <property type="term" value="C:Holliday junction resolvase complex"/>
    <property type="evidence" value="ECO:0007669"/>
    <property type="project" value="UniProtKB-UniRule"/>
</dbReference>
<keyword evidence="5 6" id="KW-0234">DNA repair</keyword>
<dbReference type="InterPro" id="IPR013849">
    <property type="entry name" value="DNA_helicase_Holl-junc_RuvA_I"/>
</dbReference>
<evidence type="ECO:0000256" key="2">
    <source>
        <dbReference type="ARBA" id="ARBA00022763"/>
    </source>
</evidence>
<dbReference type="InterPro" id="IPR010994">
    <property type="entry name" value="RuvA_2-like"/>
</dbReference>
<dbReference type="SMART" id="SM00278">
    <property type="entry name" value="HhH1"/>
    <property type="match status" value="2"/>
</dbReference>
<comment type="domain">
    <text evidence="6">Has three domains with a flexible linker between the domains II and III and assumes an 'L' shape. Domain III is highly mobile and contacts RuvB.</text>
</comment>
<evidence type="ECO:0000313" key="9">
    <source>
        <dbReference type="Proteomes" id="UP000295163"/>
    </source>
</evidence>
<dbReference type="InterPro" id="IPR011114">
    <property type="entry name" value="RuvA_C"/>
</dbReference>
<dbReference type="InterPro" id="IPR012340">
    <property type="entry name" value="NA-bd_OB-fold"/>
</dbReference>